<dbReference type="EMBL" id="CP019609">
    <property type="protein sequence ID" value="AQP53168.1"/>
    <property type="molecule type" value="Genomic_DNA"/>
</dbReference>
<dbReference type="GO" id="GO:0005829">
    <property type="term" value="C:cytosol"/>
    <property type="evidence" value="ECO:0007669"/>
    <property type="project" value="TreeGrafter"/>
</dbReference>
<dbReference type="PANTHER" id="PTHR43418">
    <property type="entry name" value="MULTIFUNCTIONAL TRYPTOPHAN BIOSYNTHESIS PROTEIN-RELATED"/>
    <property type="match status" value="1"/>
</dbReference>
<dbReference type="Proteomes" id="UP000188246">
    <property type="component" value="Chromosome"/>
</dbReference>
<dbReference type="PRINTS" id="PR00097">
    <property type="entry name" value="ANTSNTHASEII"/>
</dbReference>
<dbReference type="CDD" id="cd01743">
    <property type="entry name" value="GATase1_Anthranilate_Synthase"/>
    <property type="match status" value="1"/>
</dbReference>
<dbReference type="Gene3D" id="3.40.50.880">
    <property type="match status" value="1"/>
</dbReference>
<dbReference type="PANTHER" id="PTHR43418:SF4">
    <property type="entry name" value="MULTIFUNCTIONAL TRYPTOPHAN BIOSYNTHESIS PROTEIN"/>
    <property type="match status" value="1"/>
</dbReference>
<protein>
    <submittedName>
        <fullName evidence="2">Uncharacterized protein</fullName>
    </submittedName>
</protein>
<dbReference type="STRING" id="633807.BW732_02255"/>
<dbReference type="SUPFAM" id="SSF52317">
    <property type="entry name" value="Class I glutamine amidotransferase-like"/>
    <property type="match status" value="1"/>
</dbReference>
<dbReference type="GO" id="GO:0000162">
    <property type="term" value="P:L-tryptophan biosynthetic process"/>
    <property type="evidence" value="ECO:0007669"/>
    <property type="project" value="TreeGrafter"/>
</dbReference>
<dbReference type="GO" id="GO:0004049">
    <property type="term" value="F:anthranilate synthase activity"/>
    <property type="evidence" value="ECO:0007669"/>
    <property type="project" value="TreeGrafter"/>
</dbReference>
<organism evidence="2 3">
    <name type="scientific">Vagococcus penaei</name>
    <dbReference type="NCBI Taxonomy" id="633807"/>
    <lineage>
        <taxon>Bacteria</taxon>
        <taxon>Bacillati</taxon>
        <taxon>Bacillota</taxon>
        <taxon>Bacilli</taxon>
        <taxon>Lactobacillales</taxon>
        <taxon>Enterococcaceae</taxon>
        <taxon>Vagococcus</taxon>
    </lineage>
</organism>
<dbReference type="PRINTS" id="PR00096">
    <property type="entry name" value="GATASE"/>
</dbReference>
<reference evidence="2 3" key="1">
    <citation type="journal article" date="2010" name="Int. J. Syst. Evol. Microbiol.">
        <title>Vagococcus penaei sp. nov., isolated from spoilage microbiota of cooked shrimp (Penaeus vannamei).</title>
        <authorList>
            <person name="Jaffres E."/>
            <person name="Prevost H."/>
            <person name="Rossero A."/>
            <person name="Joffraud J.J."/>
            <person name="Dousset X."/>
        </authorList>
    </citation>
    <scope>NUCLEOTIDE SEQUENCE [LARGE SCALE GENOMIC DNA]</scope>
    <source>
        <strain evidence="2 3">CD276</strain>
    </source>
</reference>
<dbReference type="InterPro" id="IPR006221">
    <property type="entry name" value="TrpG/PapA_dom"/>
</dbReference>
<dbReference type="PROSITE" id="PS51273">
    <property type="entry name" value="GATASE_TYPE_1"/>
    <property type="match status" value="1"/>
</dbReference>
<proteinExistence type="predicted"/>
<dbReference type="OrthoDB" id="9804328at2"/>
<keyword evidence="1" id="KW-0315">Glutamine amidotransferase</keyword>
<evidence type="ECO:0000313" key="3">
    <source>
        <dbReference type="Proteomes" id="UP000188246"/>
    </source>
</evidence>
<dbReference type="InterPro" id="IPR050472">
    <property type="entry name" value="Anth_synth/Amidotransfase"/>
</dbReference>
<name>A0A1Q2D475_9ENTE</name>
<dbReference type="InterPro" id="IPR017926">
    <property type="entry name" value="GATASE"/>
</dbReference>
<dbReference type="AlphaFoldDB" id="A0A1Q2D475"/>
<accession>A0A1Q2D475</accession>
<dbReference type="RefSeq" id="WP_077275264.1">
    <property type="nucleotide sequence ID" value="NZ_CP019609.1"/>
</dbReference>
<dbReference type="NCBIfam" id="TIGR00566">
    <property type="entry name" value="trpG_papA"/>
    <property type="match status" value="1"/>
</dbReference>
<evidence type="ECO:0000313" key="2">
    <source>
        <dbReference type="EMBL" id="AQP53168.1"/>
    </source>
</evidence>
<keyword evidence="3" id="KW-1185">Reference proteome</keyword>
<sequence>MLLIIDHYDSFTYNLYQYFLELDEKVSIVPYHLLKTLDNFNDYSAVILSPGPGSPTDYPDTLNFLKEHLTNFPILGVCLGHQMLAEFFSGKVVHSTQVQHGKRSLITHNGDSQLFQQLPNTFYVGRYHSLMVTDIQSPLVPTAWTSDNIIMAMEHVSLPIMSVQFHPESVLTENGHDLLRNFLTTRRQAC</sequence>
<dbReference type="KEGG" id="vpi:BW732_02255"/>
<dbReference type="Pfam" id="PF00117">
    <property type="entry name" value="GATase"/>
    <property type="match status" value="1"/>
</dbReference>
<dbReference type="FunFam" id="3.40.50.880:FF:000003">
    <property type="entry name" value="Anthranilate synthase component II"/>
    <property type="match status" value="1"/>
</dbReference>
<dbReference type="PRINTS" id="PR00099">
    <property type="entry name" value="CPSGATASE"/>
</dbReference>
<gene>
    <name evidence="2" type="ORF">BW732_02255</name>
</gene>
<evidence type="ECO:0000256" key="1">
    <source>
        <dbReference type="ARBA" id="ARBA00022962"/>
    </source>
</evidence>
<dbReference type="InterPro" id="IPR029062">
    <property type="entry name" value="Class_I_gatase-like"/>
</dbReference>